<reference evidence="2" key="1">
    <citation type="submission" date="2014-09" db="EMBL/GenBank/DDBJ databases">
        <authorList>
            <person name="Martin A.A."/>
        </authorList>
    </citation>
    <scope>NUCLEOTIDE SEQUENCE</scope>
    <source>
        <strain evidence="2">ED321</strain>
    </source>
</reference>
<name>A0A090L221_STRRB</name>
<dbReference type="OrthoDB" id="6779523at2759"/>
<reference evidence="1" key="2">
    <citation type="submission" date="2014-09" db="EMBL/GenBank/DDBJ databases">
        <authorList>
            <person name="Aslett A.Martin."/>
        </authorList>
    </citation>
    <scope>NUCLEOTIDE SEQUENCE</scope>
    <source>
        <strain evidence="1">ED321 Heterogonic</strain>
    </source>
</reference>
<dbReference type="CTD" id="36373902"/>
<accession>A0A090L221</accession>
<evidence type="ECO:0000313" key="4">
    <source>
        <dbReference type="WormBase" id="SRAE_0000065600"/>
    </source>
</evidence>
<dbReference type="AlphaFoldDB" id="A0A090L221"/>
<dbReference type="Proteomes" id="UP000035682">
    <property type="component" value="Unplaced"/>
</dbReference>
<dbReference type="RefSeq" id="XP_024500743.1">
    <property type="nucleotide sequence ID" value="XM_024646575.1"/>
</dbReference>
<dbReference type="WormBase" id="SRAE_0000065600">
    <property type="protein sequence ID" value="SRP01533"/>
    <property type="gene ID" value="WBGene00256404"/>
</dbReference>
<evidence type="ECO:0000313" key="3">
    <source>
        <dbReference type="WBParaSite" id="SRAE_0000065600.1"/>
    </source>
</evidence>
<gene>
    <name evidence="1 3 4" type="ORF">SRAE_0000065600</name>
</gene>
<dbReference type="WBParaSite" id="SRAE_0000065600.1">
    <property type="protein sequence ID" value="SRAE_0000065600.1"/>
    <property type="gene ID" value="WBGene00256404"/>
</dbReference>
<protein>
    <submittedName>
        <fullName evidence="1 3">Uncharacterized protein</fullName>
    </submittedName>
</protein>
<dbReference type="EMBL" id="LN609410">
    <property type="protein sequence ID" value="CEF61534.1"/>
    <property type="molecule type" value="Genomic_DNA"/>
</dbReference>
<sequence length="290" mass="33302">MDISETDKLQVVLYADDIETNNVLGSYTSTGSFLHVAFKLFLSGNKKVGKLSLKVINIQTIGIILSEVTKNSKYDRLLKKILEDIQNLKVNYKGKVVSFELFALAGDHVFLQDVYHLPKSFQGSGGQCCRTCVIEGRNFINVKKCRDANNNNILRHENFEGSVRYPFNQYSDAFHDLLEGILPDCVYSCCQKLSYFDDNWNLKSRIHVVEWLEVERQIRIINSQDKKSQSIITVIKDGFFGKKISFENCRRKDTFTLSESEHLSLARALWKLMNFMEGIQLFFTADSSVF</sequence>
<dbReference type="GeneID" id="36373902"/>
<evidence type="ECO:0000313" key="2">
    <source>
        <dbReference type="Proteomes" id="UP000035682"/>
    </source>
</evidence>
<organism evidence="1">
    <name type="scientific">Strongyloides ratti</name>
    <name type="common">Parasitic roundworm</name>
    <dbReference type="NCBI Taxonomy" id="34506"/>
    <lineage>
        <taxon>Eukaryota</taxon>
        <taxon>Metazoa</taxon>
        <taxon>Ecdysozoa</taxon>
        <taxon>Nematoda</taxon>
        <taxon>Chromadorea</taxon>
        <taxon>Rhabditida</taxon>
        <taxon>Tylenchina</taxon>
        <taxon>Panagrolaimomorpha</taxon>
        <taxon>Strongyloidoidea</taxon>
        <taxon>Strongyloididae</taxon>
        <taxon>Strongyloides</taxon>
    </lineage>
</organism>
<proteinExistence type="predicted"/>
<keyword evidence="2" id="KW-1185">Reference proteome</keyword>
<evidence type="ECO:0000313" key="1">
    <source>
        <dbReference type="EMBL" id="CEF61534.1"/>
    </source>
</evidence>
<reference evidence="3" key="3">
    <citation type="submission" date="2020-12" db="UniProtKB">
        <authorList>
            <consortium name="WormBaseParasite"/>
        </authorList>
    </citation>
    <scope>IDENTIFICATION</scope>
</reference>